<evidence type="ECO:0000313" key="5">
    <source>
        <dbReference type="Proteomes" id="UP001602119"/>
    </source>
</evidence>
<accession>A0ABW6VGA3</accession>
<dbReference type="Gene3D" id="1.10.10.10">
    <property type="entry name" value="Winged helix-like DNA-binding domain superfamily/Winged helix DNA-binding domain"/>
    <property type="match status" value="1"/>
</dbReference>
<dbReference type="Proteomes" id="UP001602119">
    <property type="component" value="Unassembled WGS sequence"/>
</dbReference>
<dbReference type="SUPFAM" id="SSF46785">
    <property type="entry name" value="Winged helix' DNA-binding domain"/>
    <property type="match status" value="1"/>
</dbReference>
<dbReference type="SUPFAM" id="SSF55729">
    <property type="entry name" value="Acyl-CoA N-acyltransferases (Nat)"/>
    <property type="match status" value="1"/>
</dbReference>
<protein>
    <submittedName>
        <fullName evidence="4">GNAT family N-acetyltransferase</fullName>
        <ecNumber evidence="4">2.3.1.-</ecNumber>
    </submittedName>
</protein>
<keyword evidence="1 4" id="KW-0808">Transferase</keyword>
<keyword evidence="4" id="KW-0012">Acyltransferase</keyword>
<dbReference type="InterPro" id="IPR036390">
    <property type="entry name" value="WH_DNA-bd_sf"/>
</dbReference>
<dbReference type="InterPro" id="IPR016181">
    <property type="entry name" value="Acyl_CoA_acyltransferase"/>
</dbReference>
<dbReference type="PROSITE" id="PS51186">
    <property type="entry name" value="GNAT"/>
    <property type="match status" value="1"/>
</dbReference>
<dbReference type="InterPro" id="IPR000182">
    <property type="entry name" value="GNAT_dom"/>
</dbReference>
<evidence type="ECO:0000256" key="1">
    <source>
        <dbReference type="ARBA" id="ARBA00022679"/>
    </source>
</evidence>
<dbReference type="SMART" id="SM00347">
    <property type="entry name" value="HTH_MARR"/>
    <property type="match status" value="1"/>
</dbReference>
<proteinExistence type="predicted"/>
<dbReference type="Pfam" id="PF00583">
    <property type="entry name" value="Acetyltransf_1"/>
    <property type="match status" value="1"/>
</dbReference>
<comment type="caution">
    <text evidence="4">The sequence shown here is derived from an EMBL/GenBank/DDBJ whole genome shotgun (WGS) entry which is preliminary data.</text>
</comment>
<dbReference type="EMBL" id="JBIAXI010000027">
    <property type="protein sequence ID" value="MFF4778018.1"/>
    <property type="molecule type" value="Genomic_DNA"/>
</dbReference>
<dbReference type="InterPro" id="IPR050769">
    <property type="entry name" value="NAT_camello-type"/>
</dbReference>
<organism evidence="4 5">
    <name type="scientific">Microtetraspora fusca</name>
    <dbReference type="NCBI Taxonomy" id="1997"/>
    <lineage>
        <taxon>Bacteria</taxon>
        <taxon>Bacillati</taxon>
        <taxon>Actinomycetota</taxon>
        <taxon>Actinomycetes</taxon>
        <taxon>Streptosporangiales</taxon>
        <taxon>Streptosporangiaceae</taxon>
        <taxon>Microtetraspora</taxon>
    </lineage>
</organism>
<name>A0ABW6VGA3_MICFU</name>
<keyword evidence="5" id="KW-1185">Reference proteome</keyword>
<reference evidence="4 5" key="1">
    <citation type="submission" date="2024-10" db="EMBL/GenBank/DDBJ databases">
        <title>The Natural Products Discovery Center: Release of the First 8490 Sequenced Strains for Exploring Actinobacteria Biosynthetic Diversity.</title>
        <authorList>
            <person name="Kalkreuter E."/>
            <person name="Kautsar S.A."/>
            <person name="Yang D."/>
            <person name="Bader C.D."/>
            <person name="Teijaro C.N."/>
            <person name="Fluegel L."/>
            <person name="Davis C.M."/>
            <person name="Simpson J.R."/>
            <person name="Lauterbach L."/>
            <person name="Steele A.D."/>
            <person name="Gui C."/>
            <person name="Meng S."/>
            <person name="Li G."/>
            <person name="Viehrig K."/>
            <person name="Ye F."/>
            <person name="Su P."/>
            <person name="Kiefer A.F."/>
            <person name="Nichols A."/>
            <person name="Cepeda A.J."/>
            <person name="Yan W."/>
            <person name="Fan B."/>
            <person name="Jiang Y."/>
            <person name="Adhikari A."/>
            <person name="Zheng C.-J."/>
            <person name="Schuster L."/>
            <person name="Cowan T.M."/>
            <person name="Smanski M.J."/>
            <person name="Chevrette M.G."/>
            <person name="De Carvalho L.P.S."/>
            <person name="Shen B."/>
        </authorList>
    </citation>
    <scope>NUCLEOTIDE SEQUENCE [LARGE SCALE GENOMIC DNA]</scope>
    <source>
        <strain evidence="4 5">NPDC001281</strain>
    </source>
</reference>
<dbReference type="InterPro" id="IPR000835">
    <property type="entry name" value="HTH_MarR-typ"/>
</dbReference>
<dbReference type="RefSeq" id="WP_387346516.1">
    <property type="nucleotide sequence ID" value="NZ_JBIAXI010000027.1"/>
</dbReference>
<dbReference type="EC" id="2.3.1.-" evidence="4"/>
<feature type="domain" description="N-acetyltransferase" evidence="3">
    <location>
        <begin position="144"/>
        <end position="298"/>
    </location>
</feature>
<feature type="domain" description="HTH marR-type" evidence="2">
    <location>
        <begin position="1"/>
        <end position="133"/>
    </location>
</feature>
<dbReference type="Pfam" id="PF12802">
    <property type="entry name" value="MarR_2"/>
    <property type="match status" value="1"/>
</dbReference>
<dbReference type="PROSITE" id="PS50995">
    <property type="entry name" value="HTH_MARR_2"/>
    <property type="match status" value="1"/>
</dbReference>
<evidence type="ECO:0000259" key="2">
    <source>
        <dbReference type="PROSITE" id="PS50995"/>
    </source>
</evidence>
<dbReference type="Gene3D" id="3.40.630.30">
    <property type="match status" value="1"/>
</dbReference>
<evidence type="ECO:0000313" key="4">
    <source>
        <dbReference type="EMBL" id="MFF4778018.1"/>
    </source>
</evidence>
<evidence type="ECO:0000259" key="3">
    <source>
        <dbReference type="PROSITE" id="PS51186"/>
    </source>
</evidence>
<dbReference type="PANTHER" id="PTHR13947:SF37">
    <property type="entry name" value="LD18367P"/>
    <property type="match status" value="1"/>
</dbReference>
<dbReference type="GO" id="GO:0016746">
    <property type="term" value="F:acyltransferase activity"/>
    <property type="evidence" value="ECO:0007669"/>
    <property type="project" value="UniProtKB-KW"/>
</dbReference>
<dbReference type="PANTHER" id="PTHR13947">
    <property type="entry name" value="GNAT FAMILY N-ACETYLTRANSFERASE"/>
    <property type="match status" value="1"/>
</dbReference>
<sequence length="300" mass="33152">MNTVADVRAFNRFYTGVIGVLGAGLLDTPYSLSEARVLFELNTTSEAGTISKRLGLDPGYLSRMLGKFEAEGLIARERSETDGRRQVVRLTDKGRETYRMLDERSAADVEALLGGLAEEDRRRLLAGMAAIRGVLDPPARREPYVIRPPRAGDLGWVVYRHGALYSAEYGWGAPFEALVARIVADYAAGHDPAREAGWIAEVDGHPAGSVFCMRKDDTTAQLRLLLVEPSARGMGIGARLVEECLRFARQAGYRRIVLWTRAVLAGARRIYQQAGFELVEEHPGEESGHPVVEQIWARDL</sequence>
<dbReference type="CDD" id="cd04301">
    <property type="entry name" value="NAT_SF"/>
    <property type="match status" value="1"/>
</dbReference>
<gene>
    <name evidence="4" type="ORF">ACFY05_34845</name>
</gene>
<dbReference type="InterPro" id="IPR036388">
    <property type="entry name" value="WH-like_DNA-bd_sf"/>
</dbReference>